<name>A0A644U4B7_9ZZZZ</name>
<organism evidence="1">
    <name type="scientific">bioreactor metagenome</name>
    <dbReference type="NCBI Taxonomy" id="1076179"/>
    <lineage>
        <taxon>unclassified sequences</taxon>
        <taxon>metagenomes</taxon>
        <taxon>ecological metagenomes</taxon>
    </lineage>
</organism>
<evidence type="ECO:0000313" key="1">
    <source>
        <dbReference type="EMBL" id="MPL73764.1"/>
    </source>
</evidence>
<reference evidence="1" key="1">
    <citation type="submission" date="2019-08" db="EMBL/GenBank/DDBJ databases">
        <authorList>
            <person name="Kucharzyk K."/>
            <person name="Murdoch R.W."/>
            <person name="Higgins S."/>
            <person name="Loffler F."/>
        </authorList>
    </citation>
    <scope>NUCLEOTIDE SEQUENCE</scope>
</reference>
<accession>A0A644U4B7</accession>
<gene>
    <name evidence="1" type="ORF">SDC9_19570</name>
</gene>
<sequence length="515" mass="56220">MVEHHLVGLATDARLLVAAEGRMGRIGVIVVDPDAPGLDVAAEAVAGVDVARPDAGAKAIHRVIGDMQRFRLVLEGGHRNDRPEDFLLEHAHLVVALEDRRLDVEAVRELAIEARRVAAHQHLGAFLAADLQVGQDLVLLFLARLGADHGLHQARVALLDRLDPGDGALDEGLVDVFLDQRARRAGADLALIEGKQNEAFDRLVEEGVILRHHVREEDVRRLAAQFQRDRDQVLGRGLHDLAAGRGRAGEGDLGDARRFRQRRADFRAHAVDDVQHAARQQVGDEFRQHHDRGRGLFGGLHHHAVAGGQRRGEFPRRHQDREVPRDDLADDAERLVIVIGDGVVVDFRHRAFLAAQDTGEVAEMVDRQRDVGGGRLADRLAVVPGLGGGEQVEVRLEPVGDLQQHVRAVRGRGGAPAILGGMGSVERQLDIGSVRTGDFANLAAGDRGDVVEILAADRRHELAADEVIVARLERRHHHALELGRHVGCHLDFLPECCGSSTTRDAIRVRQLSGVA</sequence>
<evidence type="ECO:0008006" key="2">
    <source>
        <dbReference type="Google" id="ProtNLM"/>
    </source>
</evidence>
<protein>
    <recommendedName>
        <fullName evidence="2">NAD-specific glutamate dehydrogenase</fullName>
    </recommendedName>
</protein>
<proteinExistence type="predicted"/>
<dbReference type="EMBL" id="VSSQ01000075">
    <property type="protein sequence ID" value="MPL73764.1"/>
    <property type="molecule type" value="Genomic_DNA"/>
</dbReference>
<comment type="caution">
    <text evidence="1">The sequence shown here is derived from an EMBL/GenBank/DDBJ whole genome shotgun (WGS) entry which is preliminary data.</text>
</comment>
<dbReference type="AlphaFoldDB" id="A0A644U4B7"/>